<reference evidence="2" key="1">
    <citation type="journal article" date="2020" name="Stud. Mycol.">
        <title>101 Dothideomycetes genomes: a test case for predicting lifestyles and emergence of pathogens.</title>
        <authorList>
            <person name="Haridas S."/>
            <person name="Albert R."/>
            <person name="Binder M."/>
            <person name="Bloem J."/>
            <person name="Labutti K."/>
            <person name="Salamov A."/>
            <person name="Andreopoulos B."/>
            <person name="Baker S."/>
            <person name="Barry K."/>
            <person name="Bills G."/>
            <person name="Bluhm B."/>
            <person name="Cannon C."/>
            <person name="Castanera R."/>
            <person name="Culley D."/>
            <person name="Daum C."/>
            <person name="Ezra D."/>
            <person name="Gonzalez J."/>
            <person name="Henrissat B."/>
            <person name="Kuo A."/>
            <person name="Liang C."/>
            <person name="Lipzen A."/>
            <person name="Lutzoni F."/>
            <person name="Magnuson J."/>
            <person name="Mondo S."/>
            <person name="Nolan M."/>
            <person name="Ohm R."/>
            <person name="Pangilinan J."/>
            <person name="Park H.-J."/>
            <person name="Ramirez L."/>
            <person name="Alfaro M."/>
            <person name="Sun H."/>
            <person name="Tritt A."/>
            <person name="Yoshinaga Y."/>
            <person name="Zwiers L.-H."/>
            <person name="Turgeon B."/>
            <person name="Goodwin S."/>
            <person name="Spatafora J."/>
            <person name="Crous P."/>
            <person name="Grigoriev I."/>
        </authorList>
    </citation>
    <scope>NUCLEOTIDE SEQUENCE</scope>
    <source>
        <strain evidence="2">CBS 116435</strain>
    </source>
</reference>
<organism evidence="2 3">
    <name type="scientific">Polychaeton citri CBS 116435</name>
    <dbReference type="NCBI Taxonomy" id="1314669"/>
    <lineage>
        <taxon>Eukaryota</taxon>
        <taxon>Fungi</taxon>
        <taxon>Dikarya</taxon>
        <taxon>Ascomycota</taxon>
        <taxon>Pezizomycotina</taxon>
        <taxon>Dothideomycetes</taxon>
        <taxon>Dothideomycetidae</taxon>
        <taxon>Capnodiales</taxon>
        <taxon>Capnodiaceae</taxon>
        <taxon>Polychaeton</taxon>
    </lineage>
</organism>
<name>A0A9P4QAY1_9PEZI</name>
<keyword evidence="1" id="KW-0812">Transmembrane</keyword>
<accession>A0A9P4QAY1</accession>
<evidence type="ECO:0000313" key="3">
    <source>
        <dbReference type="Proteomes" id="UP000799441"/>
    </source>
</evidence>
<dbReference type="EMBL" id="MU003778">
    <property type="protein sequence ID" value="KAF2723054.1"/>
    <property type="molecule type" value="Genomic_DNA"/>
</dbReference>
<keyword evidence="1" id="KW-0472">Membrane</keyword>
<evidence type="ECO:0000313" key="2">
    <source>
        <dbReference type="EMBL" id="KAF2723054.1"/>
    </source>
</evidence>
<evidence type="ECO:0000256" key="1">
    <source>
        <dbReference type="SAM" id="Phobius"/>
    </source>
</evidence>
<dbReference type="Proteomes" id="UP000799441">
    <property type="component" value="Unassembled WGS sequence"/>
</dbReference>
<keyword evidence="3" id="KW-1185">Reference proteome</keyword>
<dbReference type="AlphaFoldDB" id="A0A9P4QAY1"/>
<sequence length="153" mass="16490">MDYCNSRERRQVVRWAYGASWAVITALPFAAKRCVVCDSLVGVVLRFQPSSSGGEPHHTAQESCKAGWFCCRRHASKQQATAFPLLSVCLSASLSLSLSLRPSRALRRASEMPPVAALAAQWPGDGQVPTAEAADARLGVIGCVESQTPREAF</sequence>
<feature type="transmembrane region" description="Helical" evidence="1">
    <location>
        <begin position="12"/>
        <end position="31"/>
    </location>
</feature>
<keyword evidence="1" id="KW-1133">Transmembrane helix</keyword>
<protein>
    <submittedName>
        <fullName evidence="2">Uncharacterized protein</fullName>
    </submittedName>
</protein>
<proteinExistence type="predicted"/>
<gene>
    <name evidence="2" type="ORF">K431DRAFT_283216</name>
</gene>
<comment type="caution">
    <text evidence="2">The sequence shown here is derived from an EMBL/GenBank/DDBJ whole genome shotgun (WGS) entry which is preliminary data.</text>
</comment>